<dbReference type="OrthoDB" id="9797223at2"/>
<keyword evidence="6" id="KW-1185">Reference proteome</keyword>
<dbReference type="SUPFAM" id="SSF46785">
    <property type="entry name" value="Winged helix' DNA-binding domain"/>
    <property type="match status" value="1"/>
</dbReference>
<dbReference type="SMART" id="SM00420">
    <property type="entry name" value="HTH_DEOR"/>
    <property type="match status" value="1"/>
</dbReference>
<gene>
    <name evidence="5" type="ORF">HYG85_04335</name>
</gene>
<dbReference type="Gene3D" id="3.40.50.1360">
    <property type="match status" value="1"/>
</dbReference>
<dbReference type="PROSITE" id="PS00894">
    <property type="entry name" value="HTH_DEOR_1"/>
    <property type="match status" value="1"/>
</dbReference>
<dbReference type="InterPro" id="IPR001034">
    <property type="entry name" value="DeoR_HTH"/>
</dbReference>
<accession>A0A8J8SBB6</accession>
<dbReference type="Gene3D" id="1.10.10.10">
    <property type="entry name" value="Winged helix-like DNA-binding domain superfamily/Winged helix DNA-binding domain"/>
    <property type="match status" value="1"/>
</dbReference>
<dbReference type="AlphaFoldDB" id="A0A8J8SBB6"/>
<dbReference type="InterPro" id="IPR050313">
    <property type="entry name" value="Carb_Metab_HTH_regulators"/>
</dbReference>
<dbReference type="InterPro" id="IPR037171">
    <property type="entry name" value="NagB/RpiA_transferase-like"/>
</dbReference>
<name>A0A8J8SBB6_9FIRM</name>
<dbReference type="InterPro" id="IPR036388">
    <property type="entry name" value="WH-like_DNA-bd_sf"/>
</dbReference>
<dbReference type="PANTHER" id="PTHR30363:SF46">
    <property type="entry name" value="LYSR FAMILY TRANSCRIPTIONAL REGULATOR"/>
    <property type="match status" value="1"/>
</dbReference>
<evidence type="ECO:0000256" key="3">
    <source>
        <dbReference type="ARBA" id="ARBA00023163"/>
    </source>
</evidence>
<dbReference type="Pfam" id="PF00455">
    <property type="entry name" value="DeoRC"/>
    <property type="match status" value="1"/>
</dbReference>
<evidence type="ECO:0000313" key="5">
    <source>
        <dbReference type="EMBL" id="QUH28181.1"/>
    </source>
</evidence>
<organism evidence="5 6">
    <name type="scientific">Vallitalea guaymasensis</name>
    <dbReference type="NCBI Taxonomy" id="1185412"/>
    <lineage>
        <taxon>Bacteria</taxon>
        <taxon>Bacillati</taxon>
        <taxon>Bacillota</taxon>
        <taxon>Clostridia</taxon>
        <taxon>Lachnospirales</taxon>
        <taxon>Vallitaleaceae</taxon>
        <taxon>Vallitalea</taxon>
    </lineage>
</organism>
<dbReference type="KEGG" id="vgu:HYG85_04335"/>
<dbReference type="PANTHER" id="PTHR30363">
    <property type="entry name" value="HTH-TYPE TRANSCRIPTIONAL REGULATOR SRLR-RELATED"/>
    <property type="match status" value="1"/>
</dbReference>
<evidence type="ECO:0000256" key="2">
    <source>
        <dbReference type="ARBA" id="ARBA00023125"/>
    </source>
</evidence>
<dbReference type="SMART" id="SM01134">
    <property type="entry name" value="DeoRC"/>
    <property type="match status" value="1"/>
</dbReference>
<dbReference type="InterPro" id="IPR036390">
    <property type="entry name" value="WH_DNA-bd_sf"/>
</dbReference>
<dbReference type="Proteomes" id="UP000677305">
    <property type="component" value="Chromosome"/>
</dbReference>
<keyword evidence="3" id="KW-0804">Transcription</keyword>
<dbReference type="SUPFAM" id="SSF100950">
    <property type="entry name" value="NagB/RpiA/CoA transferase-like"/>
    <property type="match status" value="1"/>
</dbReference>
<feature type="domain" description="HTH deoR-type" evidence="4">
    <location>
        <begin position="3"/>
        <end position="58"/>
    </location>
</feature>
<evidence type="ECO:0000256" key="1">
    <source>
        <dbReference type="ARBA" id="ARBA00023015"/>
    </source>
</evidence>
<keyword evidence="2" id="KW-0238">DNA-binding</keyword>
<dbReference type="PROSITE" id="PS51000">
    <property type="entry name" value="HTH_DEOR_2"/>
    <property type="match status" value="1"/>
</dbReference>
<evidence type="ECO:0000259" key="4">
    <source>
        <dbReference type="PROSITE" id="PS51000"/>
    </source>
</evidence>
<reference evidence="5 6" key="1">
    <citation type="submission" date="2020-07" db="EMBL/GenBank/DDBJ databases">
        <title>Vallitalea guaymasensis genome.</title>
        <authorList>
            <person name="Postec A."/>
        </authorList>
    </citation>
    <scope>NUCLEOTIDE SEQUENCE [LARGE SCALE GENOMIC DNA]</scope>
    <source>
        <strain evidence="5 6">Ra1766G1</strain>
    </source>
</reference>
<dbReference type="InterPro" id="IPR014036">
    <property type="entry name" value="DeoR-like_C"/>
</dbReference>
<sequence length="253" mass="28540">MLKAERRNYIIQYLKENGTVIVDELAKALDISPMTIRRDLKYLEDNEFIKRTHGGAVLHDMLIEEVPYNKKTSVHLEEKKKIAKFASELIKEGHTIILDAGTTNMEIAKRIKHIKNLKVITPDLMIALFLSKFQGMQVYCTGGFIQGTTGSCLGSEAIDFIGKICVDIAFLGTSSVDFDKGLTTPSLEKQRIKQQIINSADEVILVTDHWKFGNRSFAKICYLDQLDRIITDKGIDKHTLDQLNQLGVVVDLI</sequence>
<protein>
    <submittedName>
        <fullName evidence="5">DeoR/GlpR transcriptional regulator</fullName>
    </submittedName>
</protein>
<dbReference type="RefSeq" id="WP_113671861.1">
    <property type="nucleotide sequence ID" value="NZ_CP058561.1"/>
</dbReference>
<dbReference type="Pfam" id="PF08220">
    <property type="entry name" value="HTH_DeoR"/>
    <property type="match status" value="1"/>
</dbReference>
<evidence type="ECO:0000313" key="6">
    <source>
        <dbReference type="Proteomes" id="UP000677305"/>
    </source>
</evidence>
<dbReference type="GO" id="GO:0003700">
    <property type="term" value="F:DNA-binding transcription factor activity"/>
    <property type="evidence" value="ECO:0007669"/>
    <property type="project" value="InterPro"/>
</dbReference>
<dbReference type="GO" id="GO:0003677">
    <property type="term" value="F:DNA binding"/>
    <property type="evidence" value="ECO:0007669"/>
    <property type="project" value="UniProtKB-KW"/>
</dbReference>
<dbReference type="InterPro" id="IPR018356">
    <property type="entry name" value="Tscrpt_reg_HTH_DeoR_CS"/>
</dbReference>
<dbReference type="PRINTS" id="PR00037">
    <property type="entry name" value="HTHLACR"/>
</dbReference>
<proteinExistence type="predicted"/>
<keyword evidence="1" id="KW-0805">Transcription regulation</keyword>
<dbReference type="EMBL" id="CP058561">
    <property type="protein sequence ID" value="QUH28181.1"/>
    <property type="molecule type" value="Genomic_DNA"/>
</dbReference>